<organism evidence="6 7">
    <name type="scientific">Massarina eburnea CBS 473.64</name>
    <dbReference type="NCBI Taxonomy" id="1395130"/>
    <lineage>
        <taxon>Eukaryota</taxon>
        <taxon>Fungi</taxon>
        <taxon>Dikarya</taxon>
        <taxon>Ascomycota</taxon>
        <taxon>Pezizomycotina</taxon>
        <taxon>Dothideomycetes</taxon>
        <taxon>Pleosporomycetidae</taxon>
        <taxon>Pleosporales</taxon>
        <taxon>Massarineae</taxon>
        <taxon>Massarinaceae</taxon>
        <taxon>Massarina</taxon>
    </lineage>
</organism>
<dbReference type="GO" id="GO:0046872">
    <property type="term" value="F:metal ion binding"/>
    <property type="evidence" value="ECO:0007669"/>
    <property type="project" value="UniProtKB-KW"/>
</dbReference>
<evidence type="ECO:0000256" key="5">
    <source>
        <dbReference type="PIRSR" id="PIRSR604294-1"/>
    </source>
</evidence>
<keyword evidence="2 5" id="KW-0479">Metal-binding</keyword>
<dbReference type="GO" id="GO:0016121">
    <property type="term" value="P:carotene catabolic process"/>
    <property type="evidence" value="ECO:0007669"/>
    <property type="project" value="TreeGrafter"/>
</dbReference>
<comment type="similarity">
    <text evidence="1">Belongs to the carotenoid oxygenase family.</text>
</comment>
<reference evidence="6" key="1">
    <citation type="journal article" date="2020" name="Stud. Mycol.">
        <title>101 Dothideomycetes genomes: a test case for predicting lifestyles and emergence of pathogens.</title>
        <authorList>
            <person name="Haridas S."/>
            <person name="Albert R."/>
            <person name="Binder M."/>
            <person name="Bloem J."/>
            <person name="Labutti K."/>
            <person name="Salamov A."/>
            <person name="Andreopoulos B."/>
            <person name="Baker S."/>
            <person name="Barry K."/>
            <person name="Bills G."/>
            <person name="Bluhm B."/>
            <person name="Cannon C."/>
            <person name="Castanera R."/>
            <person name="Culley D."/>
            <person name="Daum C."/>
            <person name="Ezra D."/>
            <person name="Gonzalez J."/>
            <person name="Henrissat B."/>
            <person name="Kuo A."/>
            <person name="Liang C."/>
            <person name="Lipzen A."/>
            <person name="Lutzoni F."/>
            <person name="Magnuson J."/>
            <person name="Mondo S."/>
            <person name="Nolan M."/>
            <person name="Ohm R."/>
            <person name="Pangilinan J."/>
            <person name="Park H.-J."/>
            <person name="Ramirez L."/>
            <person name="Alfaro M."/>
            <person name="Sun H."/>
            <person name="Tritt A."/>
            <person name="Yoshinaga Y."/>
            <person name="Zwiers L.-H."/>
            <person name="Turgeon B."/>
            <person name="Goodwin S."/>
            <person name="Spatafora J."/>
            <person name="Crous P."/>
            <person name="Grigoriev I."/>
        </authorList>
    </citation>
    <scope>NUCLEOTIDE SEQUENCE</scope>
    <source>
        <strain evidence="6">CBS 473.64</strain>
    </source>
</reference>
<evidence type="ECO:0008006" key="8">
    <source>
        <dbReference type="Google" id="ProtNLM"/>
    </source>
</evidence>
<comment type="cofactor">
    <cofactor evidence="5">
        <name>Fe(2+)</name>
        <dbReference type="ChEBI" id="CHEBI:29033"/>
    </cofactor>
    <text evidence="5">Binds 1 Fe(2+) ion per subunit.</text>
</comment>
<sequence>MSVSWPNDVGFDTDYEEHEPVPLTVKGKIPEYAAGVLYRTGPLGFKTDTKAGGQWAAKHWFDGFACVHRFEIDFENGEPQVTYRSRRTVDQLLENVRTNGKLDDITFASKRDPCESIFQKVMGMFTPRQNNNNIAVTLSVNMPGAALMPGGDTLEKRVQVNGHTNGIDSLHVKTDSAHVKTIDPVTLESQGFASHSRLHPELKGALAASHTKTDPVTGDLFNYNLDLGLSKGTYRIFKTSASTDKTDILATFSGISSYLHSLFLSKNYVILCVWNAFYSYGGVSILYHKNLADTIKPFDPNTKAKWYVIDRNGKGLVATFDSDPFFCFHSVNAWEEASSSDPAKTDIICELALYDNTDVIHRYYYDNIMSLHPDSKNYAGKKRLSCLPSHVQYRLPCIDHGLGSSKTLPAELIFKADKAISMELPTINPSFLTKRHRYTYGTTDRLKSSFMDGLVKFENVTQKAIFWETEAHTPGEPIFVANPEGTEEDDGVLLSVVLDGNLGKSYMLVLDARDLKELGRAEMRGPMSFGFHGTYKAVGRKYGGDI</sequence>
<dbReference type="EMBL" id="MU006782">
    <property type="protein sequence ID" value="KAF2642023.1"/>
    <property type="molecule type" value="Genomic_DNA"/>
</dbReference>
<dbReference type="Proteomes" id="UP000799753">
    <property type="component" value="Unassembled WGS sequence"/>
</dbReference>
<evidence type="ECO:0000256" key="1">
    <source>
        <dbReference type="ARBA" id="ARBA00006787"/>
    </source>
</evidence>
<dbReference type="InterPro" id="IPR004294">
    <property type="entry name" value="Carotenoid_Oase"/>
</dbReference>
<feature type="binding site" evidence="5">
    <location>
        <position position="329"/>
    </location>
    <ligand>
        <name>Fe cation</name>
        <dbReference type="ChEBI" id="CHEBI:24875"/>
        <note>catalytic</note>
    </ligand>
</feature>
<dbReference type="GO" id="GO:0010436">
    <property type="term" value="F:carotenoid dioxygenase activity"/>
    <property type="evidence" value="ECO:0007669"/>
    <property type="project" value="TreeGrafter"/>
</dbReference>
<feature type="binding site" evidence="5">
    <location>
        <position position="260"/>
    </location>
    <ligand>
        <name>Fe cation</name>
        <dbReference type="ChEBI" id="CHEBI:24875"/>
        <note>catalytic</note>
    </ligand>
</feature>
<dbReference type="Pfam" id="PF03055">
    <property type="entry name" value="RPE65"/>
    <property type="match status" value="1"/>
</dbReference>
<evidence type="ECO:0000256" key="2">
    <source>
        <dbReference type="ARBA" id="ARBA00022723"/>
    </source>
</evidence>
<dbReference type="AlphaFoldDB" id="A0A6A6S5L5"/>
<evidence type="ECO:0000313" key="6">
    <source>
        <dbReference type="EMBL" id="KAF2642023.1"/>
    </source>
</evidence>
<evidence type="ECO:0000256" key="3">
    <source>
        <dbReference type="ARBA" id="ARBA00023002"/>
    </source>
</evidence>
<protein>
    <recommendedName>
        <fullName evidence="8">Carotenoid oxygenase</fullName>
    </recommendedName>
</protein>
<gene>
    <name evidence="6" type="ORF">P280DRAFT_290896</name>
</gene>
<dbReference type="PANTHER" id="PTHR10543">
    <property type="entry name" value="BETA-CAROTENE DIOXYGENASE"/>
    <property type="match status" value="1"/>
</dbReference>
<evidence type="ECO:0000313" key="7">
    <source>
        <dbReference type="Proteomes" id="UP000799753"/>
    </source>
</evidence>
<feature type="binding site" evidence="5">
    <location>
        <position position="210"/>
    </location>
    <ligand>
        <name>Fe cation</name>
        <dbReference type="ChEBI" id="CHEBI:24875"/>
        <note>catalytic</note>
    </ligand>
</feature>
<keyword evidence="7" id="KW-1185">Reference proteome</keyword>
<name>A0A6A6S5L5_9PLEO</name>
<evidence type="ECO:0000256" key="4">
    <source>
        <dbReference type="ARBA" id="ARBA00023004"/>
    </source>
</evidence>
<keyword evidence="4 5" id="KW-0408">Iron</keyword>
<proteinExistence type="inferred from homology"/>
<dbReference type="PANTHER" id="PTHR10543:SF24">
    <property type="entry name" value="CAROTENOID ISOMEROOXYGENASE"/>
    <property type="match status" value="1"/>
</dbReference>
<dbReference type="OrthoDB" id="407010at2759"/>
<keyword evidence="3" id="KW-0560">Oxidoreductase</keyword>
<accession>A0A6A6S5L5</accession>
<feature type="binding site" evidence="5">
    <location>
        <position position="532"/>
    </location>
    <ligand>
        <name>Fe cation</name>
        <dbReference type="ChEBI" id="CHEBI:24875"/>
        <note>catalytic</note>
    </ligand>
</feature>